<sequence>MSHVEAPALRSLTLRGLNHEGLRAGGIMQVLARHKLPLETLYLRRLTYETNELLDFLSSVPTLIRLSFEESCLGRDAVEGMKARHPRTNTSCPALIKLFIKHTRTEDIANYHPYTMTGLRSMIRSRCYSDCVSKISSLSVQDAHIRILQETRGQFREYVNELSLNDQPVQMHFHDSDESNLAGPPLSSVNQEFGNDFPFDEEAPFLEDITSGHFIFDGVPVQWSIQLND</sequence>
<dbReference type="Proteomes" id="UP000030653">
    <property type="component" value="Unassembled WGS sequence"/>
</dbReference>
<dbReference type="HOGENOM" id="CLU_1209793_0_0_1"/>
<proteinExistence type="predicted"/>
<dbReference type="GeneID" id="63683177"/>
<accession>M5G5D6</accession>
<keyword evidence="2" id="KW-1185">Reference proteome</keyword>
<evidence type="ECO:0008006" key="3">
    <source>
        <dbReference type="Google" id="ProtNLM"/>
    </source>
</evidence>
<dbReference type="EMBL" id="JH795859">
    <property type="protein sequence ID" value="EJU03445.1"/>
    <property type="molecule type" value="Genomic_DNA"/>
</dbReference>
<protein>
    <recommendedName>
        <fullName evidence="3">F-box domain-containing protein</fullName>
    </recommendedName>
</protein>
<dbReference type="AlphaFoldDB" id="M5G5D6"/>
<evidence type="ECO:0000313" key="2">
    <source>
        <dbReference type="Proteomes" id="UP000030653"/>
    </source>
</evidence>
<dbReference type="STRING" id="1858805.M5G5D6"/>
<name>M5G5D6_DACPD</name>
<dbReference type="SUPFAM" id="SSF52047">
    <property type="entry name" value="RNI-like"/>
    <property type="match status" value="1"/>
</dbReference>
<gene>
    <name evidence="1" type="ORF">DACRYDRAFT_105605</name>
</gene>
<evidence type="ECO:0000313" key="1">
    <source>
        <dbReference type="EMBL" id="EJU03445.1"/>
    </source>
</evidence>
<organism evidence="1 2">
    <name type="scientific">Dacryopinax primogenitus (strain DJM 731)</name>
    <name type="common">Brown rot fungus</name>
    <dbReference type="NCBI Taxonomy" id="1858805"/>
    <lineage>
        <taxon>Eukaryota</taxon>
        <taxon>Fungi</taxon>
        <taxon>Dikarya</taxon>
        <taxon>Basidiomycota</taxon>
        <taxon>Agaricomycotina</taxon>
        <taxon>Dacrymycetes</taxon>
        <taxon>Dacrymycetales</taxon>
        <taxon>Dacrymycetaceae</taxon>
        <taxon>Dacryopinax</taxon>
    </lineage>
</organism>
<dbReference type="RefSeq" id="XP_040630339.1">
    <property type="nucleotide sequence ID" value="XM_040768115.1"/>
</dbReference>
<reference evidence="1 2" key="1">
    <citation type="journal article" date="2012" name="Science">
        <title>The Paleozoic origin of enzymatic lignin decomposition reconstructed from 31 fungal genomes.</title>
        <authorList>
            <person name="Floudas D."/>
            <person name="Binder M."/>
            <person name="Riley R."/>
            <person name="Barry K."/>
            <person name="Blanchette R.A."/>
            <person name="Henrissat B."/>
            <person name="Martinez A.T."/>
            <person name="Otillar R."/>
            <person name="Spatafora J.W."/>
            <person name="Yadav J.S."/>
            <person name="Aerts A."/>
            <person name="Benoit I."/>
            <person name="Boyd A."/>
            <person name="Carlson A."/>
            <person name="Copeland A."/>
            <person name="Coutinho P.M."/>
            <person name="de Vries R.P."/>
            <person name="Ferreira P."/>
            <person name="Findley K."/>
            <person name="Foster B."/>
            <person name="Gaskell J."/>
            <person name="Glotzer D."/>
            <person name="Gorecki P."/>
            <person name="Heitman J."/>
            <person name="Hesse C."/>
            <person name="Hori C."/>
            <person name="Igarashi K."/>
            <person name="Jurgens J.A."/>
            <person name="Kallen N."/>
            <person name="Kersten P."/>
            <person name="Kohler A."/>
            <person name="Kuees U."/>
            <person name="Kumar T.K.A."/>
            <person name="Kuo A."/>
            <person name="LaButti K."/>
            <person name="Larrondo L.F."/>
            <person name="Lindquist E."/>
            <person name="Ling A."/>
            <person name="Lombard V."/>
            <person name="Lucas S."/>
            <person name="Lundell T."/>
            <person name="Martin R."/>
            <person name="McLaughlin D.J."/>
            <person name="Morgenstern I."/>
            <person name="Morin E."/>
            <person name="Murat C."/>
            <person name="Nagy L.G."/>
            <person name="Nolan M."/>
            <person name="Ohm R.A."/>
            <person name="Patyshakuliyeva A."/>
            <person name="Rokas A."/>
            <person name="Ruiz-Duenas F.J."/>
            <person name="Sabat G."/>
            <person name="Salamov A."/>
            <person name="Samejima M."/>
            <person name="Schmutz J."/>
            <person name="Slot J.C."/>
            <person name="St John F."/>
            <person name="Stenlid J."/>
            <person name="Sun H."/>
            <person name="Sun S."/>
            <person name="Syed K."/>
            <person name="Tsang A."/>
            <person name="Wiebenga A."/>
            <person name="Young D."/>
            <person name="Pisabarro A."/>
            <person name="Eastwood D.C."/>
            <person name="Martin F."/>
            <person name="Cullen D."/>
            <person name="Grigoriev I.V."/>
            <person name="Hibbett D.S."/>
        </authorList>
    </citation>
    <scope>NUCLEOTIDE SEQUENCE [LARGE SCALE GENOMIC DNA]</scope>
    <source>
        <strain evidence="1 2">DJM-731 SS1</strain>
    </source>
</reference>